<keyword evidence="3" id="KW-0862">Zinc</keyword>
<protein>
    <submittedName>
        <fullName evidence="6">FLYWCH-type domain-containing protein</fullName>
    </submittedName>
</protein>
<dbReference type="InterPro" id="IPR021010">
    <property type="entry name" value="Cytosolic_motility_protein"/>
</dbReference>
<dbReference type="Proteomes" id="UP000887574">
    <property type="component" value="Unplaced"/>
</dbReference>
<dbReference type="Pfam" id="PF04500">
    <property type="entry name" value="FLYWCH"/>
    <property type="match status" value="1"/>
</dbReference>
<dbReference type="GO" id="GO:0008270">
    <property type="term" value="F:zinc ion binding"/>
    <property type="evidence" value="ECO:0007669"/>
    <property type="project" value="UniProtKB-KW"/>
</dbReference>
<accession>A0A915DHS5</accession>
<evidence type="ECO:0000313" key="5">
    <source>
        <dbReference type="Proteomes" id="UP000887574"/>
    </source>
</evidence>
<keyword evidence="1" id="KW-0479">Metal-binding</keyword>
<dbReference type="PANTHER" id="PTHR31578">
    <property type="entry name" value="PROTEIN CBG21223-RELATED"/>
    <property type="match status" value="1"/>
</dbReference>
<keyword evidence="2" id="KW-0863">Zinc-finger</keyword>
<sequence length="643" mass="73292">MGRVWNEGGKIAACFSWGGHEYRKNIGSLQILIECTSYDYEWRSFPEAAKFGDKEWHPVQVNHRKGDISPGVLMVDGKELLGRLICATNSLLLELLVPKNRWLVLLSIRAKCCAAEPNLDASSTRALSEKGTVKKQLPSNVMDANNFLRDGRLSFGAIGQAMGMDQAALMVFLQNALNAAQPPAVPVVEEVIDDNNLIINDEDESEEEDMDTNDITIVKSQKGTNKAVHQGFQFVSQRKNFDGSIQDWMCDKHKAINGSCEARLQTIVISNVFRKFIPHDFTRAHNHSVDPMAVPISNMKSSMKRRAIDTREVILNCSLIQKRSLAAAQSLSDSAVRKMIRRQRIKAGIPVVEGDEVREIDIRRRAKNTQTTAGKKKFLSWNSSVRSREEHEWSSETKTVYMDGSFKITPAPFYQVYAILAERTSRAENRGKWVFPIIRELWPDFKPTSISVDFEMATIQALVEIFPVKNFKKKIADSGLTVRYRIPEYSIRARMIIALAFVPPDQVLACYNKLRIHLLAYSEDLAPVLTWIKRNYIGTAMRPAMFPIRWWSCYERTLAGEDRTNNLLRPLIDDSRTILVWIIRLLAAFFKTSREYSALTTFTMSSSWPAKQLRRSDKSIWMRTQEFSPRSTSTMLIFLMSIL</sequence>
<evidence type="ECO:0000313" key="6">
    <source>
        <dbReference type="WBParaSite" id="jg20051"/>
    </source>
</evidence>
<proteinExistence type="predicted"/>
<dbReference type="WBParaSite" id="jg20051">
    <property type="protein sequence ID" value="jg20051"/>
    <property type="gene ID" value="jg20051"/>
</dbReference>
<evidence type="ECO:0000259" key="4">
    <source>
        <dbReference type="Pfam" id="PF04500"/>
    </source>
</evidence>
<dbReference type="InterPro" id="IPR007588">
    <property type="entry name" value="Znf_FLYWCH"/>
</dbReference>
<dbReference type="Pfam" id="PF12150">
    <property type="entry name" value="MFP2b"/>
    <property type="match status" value="1"/>
</dbReference>
<dbReference type="SUPFAM" id="SSF141739">
    <property type="entry name" value="MFPT repeat-like"/>
    <property type="match status" value="1"/>
</dbReference>
<name>A0A915DHS5_9BILA</name>
<dbReference type="AlphaFoldDB" id="A0A915DHS5"/>
<dbReference type="PANTHER" id="PTHR31578:SF3">
    <property type="entry name" value="NEMATODE SPECIFIC PEPTIDE FAMILY"/>
    <property type="match status" value="1"/>
</dbReference>
<feature type="domain" description="FLYWCH-type" evidence="4">
    <location>
        <begin position="218"/>
        <end position="287"/>
    </location>
</feature>
<evidence type="ECO:0000256" key="1">
    <source>
        <dbReference type="ARBA" id="ARBA00022723"/>
    </source>
</evidence>
<evidence type="ECO:0000256" key="2">
    <source>
        <dbReference type="ARBA" id="ARBA00022771"/>
    </source>
</evidence>
<reference evidence="6" key="1">
    <citation type="submission" date="2022-11" db="UniProtKB">
        <authorList>
            <consortium name="WormBaseParasite"/>
        </authorList>
    </citation>
    <scope>IDENTIFICATION</scope>
</reference>
<organism evidence="5 6">
    <name type="scientific">Ditylenchus dipsaci</name>
    <dbReference type="NCBI Taxonomy" id="166011"/>
    <lineage>
        <taxon>Eukaryota</taxon>
        <taxon>Metazoa</taxon>
        <taxon>Ecdysozoa</taxon>
        <taxon>Nematoda</taxon>
        <taxon>Chromadorea</taxon>
        <taxon>Rhabditida</taxon>
        <taxon>Tylenchina</taxon>
        <taxon>Tylenchomorpha</taxon>
        <taxon>Sphaerularioidea</taxon>
        <taxon>Anguinidae</taxon>
        <taxon>Anguininae</taxon>
        <taxon>Ditylenchus</taxon>
    </lineage>
</organism>
<dbReference type="Gene3D" id="2.20.25.240">
    <property type="match status" value="1"/>
</dbReference>
<keyword evidence="5" id="KW-1185">Reference proteome</keyword>
<evidence type="ECO:0000256" key="3">
    <source>
        <dbReference type="ARBA" id="ARBA00022833"/>
    </source>
</evidence>